<dbReference type="PANTHER" id="PTHR34672">
    <property type="entry name" value="POLLEN-SPECIFIC ARABINOGALACTA PROTEIN BAN102"/>
    <property type="match status" value="1"/>
</dbReference>
<dbReference type="EMBL" id="CABIKO010000530">
    <property type="protein sequence ID" value="VVA37368.1"/>
    <property type="molecule type" value="Genomic_DNA"/>
</dbReference>
<feature type="non-terminal residue" evidence="2">
    <location>
        <position position="1"/>
    </location>
</feature>
<protein>
    <submittedName>
        <fullName evidence="2">PREDICTED: arabinogalactan peptide</fullName>
    </submittedName>
</protein>
<accession>A0A5E4GCP7</accession>
<dbReference type="InParanoid" id="A0A5E4GCP7"/>
<evidence type="ECO:0000313" key="2">
    <source>
        <dbReference type="EMBL" id="VVA37368.1"/>
    </source>
</evidence>
<name>A0A5E4GCP7_PRUDU</name>
<evidence type="ECO:0000256" key="1">
    <source>
        <dbReference type="SAM" id="Phobius"/>
    </source>
</evidence>
<reference evidence="3" key="1">
    <citation type="journal article" date="2020" name="Plant J.">
        <title>Transposons played a major role in the diversification between the closely related almond and peach genomes: results from the almond genome sequence.</title>
        <authorList>
            <person name="Alioto T."/>
            <person name="Alexiou K.G."/>
            <person name="Bardil A."/>
            <person name="Barteri F."/>
            <person name="Castanera R."/>
            <person name="Cruz F."/>
            <person name="Dhingra A."/>
            <person name="Duval H."/>
            <person name="Fernandez I Marti A."/>
            <person name="Frias L."/>
            <person name="Galan B."/>
            <person name="Garcia J.L."/>
            <person name="Howad W."/>
            <person name="Gomez-Garrido J."/>
            <person name="Gut M."/>
            <person name="Julca I."/>
            <person name="Morata J."/>
            <person name="Puigdomenech P."/>
            <person name="Ribeca P."/>
            <person name="Rubio Cabetas M.J."/>
            <person name="Vlasova A."/>
            <person name="Wirthensohn M."/>
            <person name="Garcia-Mas J."/>
            <person name="Gabaldon T."/>
            <person name="Casacuberta J.M."/>
            <person name="Arus P."/>
        </authorList>
    </citation>
    <scope>NUCLEOTIDE SEQUENCE [LARGE SCALE GENOMIC DNA]</scope>
    <source>
        <strain evidence="3">cv. Texas</strain>
    </source>
</reference>
<evidence type="ECO:0000313" key="3">
    <source>
        <dbReference type="Proteomes" id="UP000327085"/>
    </source>
</evidence>
<keyword evidence="1" id="KW-0812">Transmembrane</keyword>
<gene>
    <name evidence="2" type="ORF">ALMOND_2B019358</name>
</gene>
<proteinExistence type="predicted"/>
<feature type="transmembrane region" description="Helical" evidence="1">
    <location>
        <begin position="84"/>
        <end position="105"/>
    </location>
</feature>
<dbReference type="Gramene" id="VVA37368">
    <property type="protein sequence ID" value="VVA37368"/>
    <property type="gene ID" value="Prudul26B019358"/>
</dbReference>
<sequence length="106" mass="11169">QHSQLQGVFSEHSSLLIFNVKFRRSQPNKFHHKATMEMKKIVCAVLFAAASVSAVMAHEGHAYTQSPSPAPAPGPGGAANDASASLPVLGSVVGASIVSFIAYYMQ</sequence>
<keyword evidence="1" id="KW-1133">Transmembrane helix</keyword>
<dbReference type="Proteomes" id="UP000327085">
    <property type="component" value="Chromosome 2"/>
</dbReference>
<organism evidence="2 3">
    <name type="scientific">Prunus dulcis</name>
    <name type="common">Almond</name>
    <name type="synonym">Amygdalus dulcis</name>
    <dbReference type="NCBI Taxonomy" id="3755"/>
    <lineage>
        <taxon>Eukaryota</taxon>
        <taxon>Viridiplantae</taxon>
        <taxon>Streptophyta</taxon>
        <taxon>Embryophyta</taxon>
        <taxon>Tracheophyta</taxon>
        <taxon>Spermatophyta</taxon>
        <taxon>Magnoliopsida</taxon>
        <taxon>eudicotyledons</taxon>
        <taxon>Gunneridae</taxon>
        <taxon>Pentapetalae</taxon>
        <taxon>rosids</taxon>
        <taxon>fabids</taxon>
        <taxon>Rosales</taxon>
        <taxon>Rosaceae</taxon>
        <taxon>Amygdaloideae</taxon>
        <taxon>Amygdaleae</taxon>
        <taxon>Prunus</taxon>
    </lineage>
</organism>
<dbReference type="InterPro" id="IPR044702">
    <property type="entry name" value="AGP23/40"/>
</dbReference>
<dbReference type="FunCoup" id="A0A5E4GCP7">
    <property type="interactions" value="5"/>
</dbReference>
<dbReference type="OMA" id="GHAYTQS"/>
<feature type="transmembrane region" description="Helical" evidence="1">
    <location>
        <begin position="41"/>
        <end position="64"/>
    </location>
</feature>
<keyword evidence="1" id="KW-0472">Membrane</keyword>
<dbReference type="PANTHER" id="PTHR34672:SF14">
    <property type="entry name" value="ARABINOGALACTAN PROTEIN 40"/>
    <property type="match status" value="1"/>
</dbReference>
<dbReference type="AlphaFoldDB" id="A0A5E4GCP7"/>